<sequence length="426" mass="45882">MRRVPDRELFGVPVESAFSAIAASALQRLPLVLLFCGGYLVYRLMVVTRATDAFVFWALRRSRGNPRLLILYIIGAAAALSAFIPNAITVLTLLPVLCSLDTDFRDQGVGDMTTPLMISAIYGAGIGGMATMIGTPANAVLLVALDVLNVPGRESITFFNWFLWSLPLVVLMVVAAWFTAGVLGLPSGAGRLRLTMRCVRHSCDPDARQKRGVGLFLLFMGFWMLEALARAVFPEIVAWSPLACGLFSLVFLWLLFLWRVRGEKPLLAPRDVVSGVPGRGLLFLGLLVLVFTGAHLLGLDELAAEYARQGLSLPMPGWLVMFLSVLCVIFLTEILSNTVVVAGFFMVVHVAAQAHALDPLPLMIAVSVASTCAFMTPVATPSNALAFGEMPGARLRAMLVLGAFLNVAGAVIMSAWLGFILPLVYG</sequence>
<dbReference type="GO" id="GO:0005886">
    <property type="term" value="C:plasma membrane"/>
    <property type="evidence" value="ECO:0007669"/>
    <property type="project" value="TreeGrafter"/>
</dbReference>
<evidence type="ECO:0000256" key="2">
    <source>
        <dbReference type="ARBA" id="ARBA00022448"/>
    </source>
</evidence>
<evidence type="ECO:0000256" key="5">
    <source>
        <dbReference type="ARBA" id="ARBA00023136"/>
    </source>
</evidence>
<organism evidence="8 9">
    <name type="scientific">Pseudodesulfovibrio senegalensis</name>
    <dbReference type="NCBI Taxonomy" id="1721087"/>
    <lineage>
        <taxon>Bacteria</taxon>
        <taxon>Pseudomonadati</taxon>
        <taxon>Thermodesulfobacteriota</taxon>
        <taxon>Desulfovibrionia</taxon>
        <taxon>Desulfovibrionales</taxon>
        <taxon>Desulfovibrionaceae</taxon>
    </lineage>
</organism>
<feature type="transmembrane region" description="Helical" evidence="6">
    <location>
        <begin position="20"/>
        <end position="42"/>
    </location>
</feature>
<feature type="domain" description="Citrate transporter-like" evidence="7">
    <location>
        <begin position="12"/>
        <end position="353"/>
    </location>
</feature>
<dbReference type="InterPro" id="IPR004680">
    <property type="entry name" value="Cit_transptr-like_dom"/>
</dbReference>
<comment type="caution">
    <text evidence="8">The sequence shown here is derived from an EMBL/GenBank/DDBJ whole genome shotgun (WGS) entry which is preliminary data.</text>
</comment>
<evidence type="ECO:0000256" key="1">
    <source>
        <dbReference type="ARBA" id="ARBA00004141"/>
    </source>
</evidence>
<keyword evidence="9" id="KW-1185">Reference proteome</keyword>
<keyword evidence="2" id="KW-0813">Transport</keyword>
<dbReference type="OrthoDB" id="9766267at2"/>
<feature type="transmembrane region" description="Helical" evidence="6">
    <location>
        <begin position="318"/>
        <end position="348"/>
    </location>
</feature>
<keyword evidence="5 6" id="KW-0472">Membrane</keyword>
<reference evidence="8 9" key="1">
    <citation type="journal article" date="2017" name="Int. J. Syst. Evol. Microbiol.">
        <title>Desulfovibrio senegalensis sp. nov., a mesophilic sulfate reducer isolated from marine sediment.</title>
        <authorList>
            <person name="Thioye A."/>
            <person name="Gam Z.B.A."/>
            <person name="Mbengue M."/>
            <person name="Cayol J.L."/>
            <person name="Joseph-Bartoli M."/>
            <person name="Toure-Kane C."/>
            <person name="Labat M."/>
        </authorList>
    </citation>
    <scope>NUCLEOTIDE SEQUENCE [LARGE SCALE GENOMIC DNA]</scope>
    <source>
        <strain evidence="8 9">DSM 101509</strain>
    </source>
</reference>
<dbReference type="GO" id="GO:0022857">
    <property type="term" value="F:transmembrane transporter activity"/>
    <property type="evidence" value="ECO:0007669"/>
    <property type="project" value="UniProtKB-ARBA"/>
</dbReference>
<dbReference type="Pfam" id="PF03600">
    <property type="entry name" value="CitMHS"/>
    <property type="match status" value="1"/>
</dbReference>
<feature type="transmembrane region" description="Helical" evidence="6">
    <location>
        <begin position="168"/>
        <end position="192"/>
    </location>
</feature>
<gene>
    <name evidence="8" type="ORF">F8A88_15490</name>
</gene>
<dbReference type="EMBL" id="WAIE01000012">
    <property type="protein sequence ID" value="KAB1437267.1"/>
    <property type="molecule type" value="Genomic_DNA"/>
</dbReference>
<comment type="subcellular location">
    <subcellularLocation>
        <location evidence="1">Membrane</location>
        <topology evidence="1">Multi-pass membrane protein</topology>
    </subcellularLocation>
</comment>
<dbReference type="AlphaFoldDB" id="A0A6N6N089"/>
<proteinExistence type="predicted"/>
<keyword evidence="3 6" id="KW-0812">Transmembrane</keyword>
<feature type="transmembrane region" description="Helical" evidence="6">
    <location>
        <begin position="399"/>
        <end position="425"/>
    </location>
</feature>
<evidence type="ECO:0000313" key="8">
    <source>
        <dbReference type="EMBL" id="KAB1437267.1"/>
    </source>
</evidence>
<evidence type="ECO:0000256" key="4">
    <source>
        <dbReference type="ARBA" id="ARBA00022989"/>
    </source>
</evidence>
<evidence type="ECO:0000313" key="9">
    <source>
        <dbReference type="Proteomes" id="UP000438699"/>
    </source>
</evidence>
<keyword evidence="4 6" id="KW-1133">Transmembrane helix</keyword>
<feature type="transmembrane region" description="Helical" evidence="6">
    <location>
        <begin position="69"/>
        <end position="94"/>
    </location>
</feature>
<dbReference type="PANTHER" id="PTHR10283">
    <property type="entry name" value="SOLUTE CARRIER FAMILY 13 MEMBER"/>
    <property type="match status" value="1"/>
</dbReference>
<evidence type="ECO:0000256" key="6">
    <source>
        <dbReference type="SAM" id="Phobius"/>
    </source>
</evidence>
<feature type="transmembrane region" description="Helical" evidence="6">
    <location>
        <begin position="281"/>
        <end position="298"/>
    </location>
</feature>
<evidence type="ECO:0000256" key="3">
    <source>
        <dbReference type="ARBA" id="ARBA00022692"/>
    </source>
</evidence>
<dbReference type="PANTHER" id="PTHR10283:SF82">
    <property type="entry name" value="SOLUTE CARRIER FAMILY 13 MEMBER 2"/>
    <property type="match status" value="1"/>
</dbReference>
<name>A0A6N6N089_9BACT</name>
<feature type="transmembrane region" description="Helical" evidence="6">
    <location>
        <begin position="239"/>
        <end position="260"/>
    </location>
</feature>
<protein>
    <submittedName>
        <fullName evidence="8">Sodium:sulfate symporter</fullName>
    </submittedName>
</protein>
<dbReference type="Proteomes" id="UP000438699">
    <property type="component" value="Unassembled WGS sequence"/>
</dbReference>
<feature type="transmembrane region" description="Helical" evidence="6">
    <location>
        <begin position="360"/>
        <end position="379"/>
    </location>
</feature>
<evidence type="ECO:0000259" key="7">
    <source>
        <dbReference type="Pfam" id="PF03600"/>
    </source>
</evidence>
<feature type="transmembrane region" description="Helical" evidence="6">
    <location>
        <begin position="213"/>
        <end position="233"/>
    </location>
</feature>
<accession>A0A6N6N089</accession>